<dbReference type="FunFam" id="3.30.60.20:FF:000040">
    <property type="entry name" value="Actin polymerization protein Bzz1"/>
    <property type="match status" value="1"/>
</dbReference>
<dbReference type="Gene3D" id="3.30.60.20">
    <property type="match status" value="1"/>
</dbReference>
<evidence type="ECO:0000256" key="7">
    <source>
        <dbReference type="ARBA" id="ARBA00074946"/>
    </source>
</evidence>
<dbReference type="InterPro" id="IPR027267">
    <property type="entry name" value="AH/BAR_dom_sf"/>
</dbReference>
<accession>A0A3M7BX58</accession>
<feature type="compositionally biased region" description="Gly residues" evidence="11">
    <location>
        <begin position="487"/>
        <end position="502"/>
    </location>
</feature>
<feature type="compositionally biased region" description="Polar residues" evidence="11">
    <location>
        <begin position="510"/>
        <end position="543"/>
    </location>
</feature>
<dbReference type="Pfam" id="PF00018">
    <property type="entry name" value="SH3_1"/>
    <property type="match status" value="2"/>
</dbReference>
<dbReference type="SMART" id="SM00055">
    <property type="entry name" value="FCH"/>
    <property type="match status" value="1"/>
</dbReference>
<dbReference type="Gene3D" id="1.20.1270.60">
    <property type="entry name" value="Arfaptin homology (AH) domain/BAR domain"/>
    <property type="match status" value="1"/>
</dbReference>
<dbReference type="Pfam" id="PF00130">
    <property type="entry name" value="C1_1"/>
    <property type="match status" value="1"/>
</dbReference>
<feature type="region of interest" description="Disordered" evidence="11">
    <location>
        <begin position="604"/>
        <end position="712"/>
    </location>
</feature>
<protein>
    <recommendedName>
        <fullName evidence="7">Protein BZZ1</fullName>
    </recommendedName>
</protein>
<comment type="similarity">
    <text evidence="6">Belongs to the BZZ1 family.</text>
</comment>
<feature type="region of interest" description="Disordered" evidence="11">
    <location>
        <begin position="468"/>
        <end position="591"/>
    </location>
</feature>
<dbReference type="GO" id="GO:0030864">
    <property type="term" value="C:cortical actin cytoskeleton"/>
    <property type="evidence" value="ECO:0007669"/>
    <property type="project" value="UniProtKB-ARBA"/>
</dbReference>
<evidence type="ECO:0000256" key="3">
    <source>
        <dbReference type="ARBA" id="ARBA00022833"/>
    </source>
</evidence>
<dbReference type="VEuPathDB" id="FungiDB:BTJ68_04343"/>
<dbReference type="InterPro" id="IPR020454">
    <property type="entry name" value="DAG/PE-bd"/>
</dbReference>
<sequence length="769" mass="83173">MAEIDIAPAFGAELKDGYKPVNAWVTNGISWLEDIQSFYRERSAIEKEYAQKLNALAKKYFEKKARKQSQLSVGDTPTVTPGSLESASMTTWTVQLSTLENRAQEHDKFSTQLISSLAQPLQNLQNRYEDLRKHHADYAAKLEKERDGCYADLKKTKGKYDSVCQEVENKRKKIESSFDSSKNKAQSAYAQQMADMRNMKNTYLIAINVTNKQKERYYHEYVPDLLDSLQAVNESRTATLNKLWTTASGLETEMLTRSTKLLEHLTGEIPRNNPVLDSMMFVRHNASHWQDPLDFTFEPSPVWLDDDVMANDAQSKTFLMNILSKSKGSLNELRRECDAKRREVEGAKRVRQAIREGKDRRDEVDVVRAMFYHQENLHEAERRMFTAEVEVSTITGSVGDVSVGMRNHAFKNETFRLPTNCDLCADRIWGLSAKGLQCTDCGFTCHTKCELKVPADCPGELNKEQRKSVKAERQAAAQAASPPPVNGGDGGGGGGGGGGGHRGSMPGLQRSDTMGSMNTLSSGYAASANRSVSGTTLTENSSTAGGGSGPNPRMSSSSTRHRVVAPPPAAYIKPGSNGDASSDQQKGKMLYAYQATGEGEISVAEGDPFTLVEPDDGSGWIKISPTGFGATPGLVPASYADVSPPQPPSKSPPPETSPFVSAADPPPAGVDPGGSTTSLPDAAGGGGGGAKKKVGPAVAPRRGATKKNSSPAVKHVEALYTYEANGADETSMEEGEKLVLCVPDQGDGWVEVEGKSGRGVVPGGWVREV</sequence>
<evidence type="ECO:0000256" key="8">
    <source>
        <dbReference type="PROSITE-ProRule" id="PRU00192"/>
    </source>
</evidence>
<evidence type="ECO:0000256" key="9">
    <source>
        <dbReference type="PROSITE-ProRule" id="PRU01077"/>
    </source>
</evidence>
<evidence type="ECO:0000256" key="10">
    <source>
        <dbReference type="SAM" id="Coils"/>
    </source>
</evidence>
<dbReference type="Gene3D" id="2.30.30.40">
    <property type="entry name" value="SH3 Domains"/>
    <property type="match status" value="2"/>
</dbReference>
<dbReference type="InterPro" id="IPR001452">
    <property type="entry name" value="SH3_domain"/>
</dbReference>
<keyword evidence="1 8" id="KW-0728">SH3 domain</keyword>
<dbReference type="Proteomes" id="UP000270230">
    <property type="component" value="Unassembled WGS sequence"/>
</dbReference>
<dbReference type="CDD" id="cd11912">
    <property type="entry name" value="SH3_Bzz1_1"/>
    <property type="match status" value="1"/>
</dbReference>
<proteinExistence type="inferred from homology"/>
<dbReference type="PROSITE" id="PS51741">
    <property type="entry name" value="F_BAR"/>
    <property type="match status" value="1"/>
</dbReference>
<keyword evidence="4 9" id="KW-0175">Coiled coil</keyword>
<keyword evidence="3" id="KW-0862">Zinc</keyword>
<dbReference type="InterPro" id="IPR031160">
    <property type="entry name" value="F_BAR_dom"/>
</dbReference>
<evidence type="ECO:0000259" key="12">
    <source>
        <dbReference type="PROSITE" id="PS50002"/>
    </source>
</evidence>
<evidence type="ECO:0000256" key="5">
    <source>
        <dbReference type="ARBA" id="ARBA00054085"/>
    </source>
</evidence>
<organism evidence="15 16">
    <name type="scientific">Hortaea werneckii</name>
    <name type="common">Black yeast</name>
    <name type="synonym">Cladosporium werneckii</name>
    <dbReference type="NCBI Taxonomy" id="91943"/>
    <lineage>
        <taxon>Eukaryota</taxon>
        <taxon>Fungi</taxon>
        <taxon>Dikarya</taxon>
        <taxon>Ascomycota</taxon>
        <taxon>Pezizomycotina</taxon>
        <taxon>Dothideomycetes</taxon>
        <taxon>Dothideomycetidae</taxon>
        <taxon>Mycosphaerellales</taxon>
        <taxon>Teratosphaeriaceae</taxon>
        <taxon>Hortaea</taxon>
    </lineage>
</organism>
<evidence type="ECO:0000256" key="2">
    <source>
        <dbReference type="ARBA" id="ARBA00022723"/>
    </source>
</evidence>
<evidence type="ECO:0000256" key="4">
    <source>
        <dbReference type="ARBA" id="ARBA00023054"/>
    </source>
</evidence>
<dbReference type="GO" id="GO:0046872">
    <property type="term" value="F:metal ion binding"/>
    <property type="evidence" value="ECO:0007669"/>
    <property type="project" value="UniProtKB-KW"/>
</dbReference>
<evidence type="ECO:0000256" key="6">
    <source>
        <dbReference type="ARBA" id="ARBA00061387"/>
    </source>
</evidence>
<dbReference type="SMART" id="SM00109">
    <property type="entry name" value="C1"/>
    <property type="match status" value="1"/>
</dbReference>
<feature type="domain" description="SH3" evidence="12">
    <location>
        <begin position="711"/>
        <end position="769"/>
    </location>
</feature>
<feature type="domain" description="SH3" evidence="12">
    <location>
        <begin position="582"/>
        <end position="645"/>
    </location>
</feature>
<evidence type="ECO:0000259" key="14">
    <source>
        <dbReference type="PROSITE" id="PS51741"/>
    </source>
</evidence>
<dbReference type="InterPro" id="IPR001060">
    <property type="entry name" value="FCH_dom"/>
</dbReference>
<dbReference type="InterPro" id="IPR035459">
    <property type="entry name" value="Bzz1_SH3_1"/>
</dbReference>
<feature type="domain" description="Phorbol-ester/DAG-type" evidence="13">
    <location>
        <begin position="407"/>
        <end position="457"/>
    </location>
</feature>
<dbReference type="SUPFAM" id="SSF50044">
    <property type="entry name" value="SH3-domain"/>
    <property type="match status" value="2"/>
</dbReference>
<comment type="caution">
    <text evidence="15">The sequence shown here is derived from an EMBL/GenBank/DDBJ whole genome shotgun (WGS) entry which is preliminary data.</text>
</comment>
<dbReference type="SUPFAM" id="SSF103657">
    <property type="entry name" value="BAR/IMD domain-like"/>
    <property type="match status" value="1"/>
</dbReference>
<dbReference type="PANTHER" id="PTHR15735:SF21">
    <property type="entry name" value="PROTEIN NERVOUS WRECK"/>
    <property type="match status" value="1"/>
</dbReference>
<dbReference type="InterPro" id="IPR002219">
    <property type="entry name" value="PKC_DAG/PE"/>
</dbReference>
<dbReference type="AlphaFoldDB" id="A0A3M7BX58"/>
<feature type="coiled-coil region" evidence="10">
    <location>
        <begin position="121"/>
        <end position="184"/>
    </location>
</feature>
<dbReference type="InterPro" id="IPR036028">
    <property type="entry name" value="SH3-like_dom_sf"/>
</dbReference>
<dbReference type="PROSITE" id="PS00479">
    <property type="entry name" value="ZF_DAG_PE_1"/>
    <property type="match status" value="1"/>
</dbReference>
<dbReference type="PROSITE" id="PS50081">
    <property type="entry name" value="ZF_DAG_PE_2"/>
    <property type="match status" value="1"/>
</dbReference>
<name>A0A3M7BX58_HORWE</name>
<evidence type="ECO:0000313" key="15">
    <source>
        <dbReference type="EMBL" id="RMY44399.1"/>
    </source>
</evidence>
<dbReference type="GO" id="GO:0030833">
    <property type="term" value="P:regulation of actin filament polymerization"/>
    <property type="evidence" value="ECO:0007669"/>
    <property type="project" value="TreeGrafter"/>
</dbReference>
<dbReference type="InterPro" id="IPR046349">
    <property type="entry name" value="C1-like_sf"/>
</dbReference>
<evidence type="ECO:0000259" key="13">
    <source>
        <dbReference type="PROSITE" id="PS50081"/>
    </source>
</evidence>
<dbReference type="SMART" id="SM00326">
    <property type="entry name" value="SH3"/>
    <property type="match status" value="2"/>
</dbReference>
<comment type="function">
    <text evidence="5">Plays a role in endocytosis and trafficking to the vacuole. Functions with type I myosins to restore polarity of the actin cytoskeleton after NaCl stress.</text>
</comment>
<dbReference type="SUPFAM" id="SSF57889">
    <property type="entry name" value="Cysteine-rich domain"/>
    <property type="match status" value="1"/>
</dbReference>
<feature type="domain" description="F-BAR" evidence="14">
    <location>
        <begin position="8"/>
        <end position="277"/>
    </location>
</feature>
<dbReference type="GO" id="GO:0045010">
    <property type="term" value="P:actin nucleation"/>
    <property type="evidence" value="ECO:0007669"/>
    <property type="project" value="UniProtKB-ARBA"/>
</dbReference>
<feature type="compositionally biased region" description="Pro residues" evidence="11">
    <location>
        <begin position="644"/>
        <end position="656"/>
    </location>
</feature>
<evidence type="ECO:0000256" key="1">
    <source>
        <dbReference type="ARBA" id="ARBA00022443"/>
    </source>
</evidence>
<dbReference type="Pfam" id="PF00611">
    <property type="entry name" value="FCH"/>
    <property type="match status" value="1"/>
</dbReference>
<dbReference type="PRINTS" id="PR00008">
    <property type="entry name" value="DAGPEDOMAIN"/>
</dbReference>
<dbReference type="EMBL" id="QWIN01001049">
    <property type="protein sequence ID" value="RMY44399.1"/>
    <property type="molecule type" value="Genomic_DNA"/>
</dbReference>
<dbReference type="PROSITE" id="PS50002">
    <property type="entry name" value="SH3"/>
    <property type="match status" value="2"/>
</dbReference>
<feature type="coiled-coil region" evidence="10">
    <location>
        <begin position="323"/>
        <end position="350"/>
    </location>
</feature>
<dbReference type="PANTHER" id="PTHR15735">
    <property type="entry name" value="FCH AND DOUBLE SH3 DOMAINS PROTEIN"/>
    <property type="match status" value="1"/>
</dbReference>
<evidence type="ECO:0000313" key="16">
    <source>
        <dbReference type="Proteomes" id="UP000270230"/>
    </source>
</evidence>
<dbReference type="FunFam" id="1.20.1270.60:FF:000060">
    <property type="entry name" value="Actin polymerization protein Bzz1"/>
    <property type="match status" value="1"/>
</dbReference>
<evidence type="ECO:0000256" key="11">
    <source>
        <dbReference type="SAM" id="MobiDB-lite"/>
    </source>
</evidence>
<dbReference type="CDD" id="cd20824">
    <property type="entry name" value="C1_SpBZZ1-like"/>
    <property type="match status" value="1"/>
</dbReference>
<dbReference type="OrthoDB" id="8783038at2759"/>
<reference evidence="15 16" key="1">
    <citation type="journal article" date="2018" name="BMC Genomics">
        <title>Genomic evidence for intraspecific hybridization in a clonal and extremely halotolerant yeast.</title>
        <authorList>
            <person name="Gostincar C."/>
            <person name="Stajich J.E."/>
            <person name="Zupancic J."/>
            <person name="Zalar P."/>
            <person name="Gunde-Cimerman N."/>
        </authorList>
    </citation>
    <scope>NUCLEOTIDE SEQUENCE [LARGE SCALE GENOMIC DNA]</scope>
    <source>
        <strain evidence="15 16">EXF-151</strain>
    </source>
</reference>
<keyword evidence="2" id="KW-0479">Metal-binding</keyword>
<gene>
    <name evidence="15" type="ORF">D0865_10579</name>
</gene>